<dbReference type="PANTHER" id="PTHR30111">
    <property type="entry name" value="33 KDA CHAPERONIN"/>
    <property type="match status" value="1"/>
</dbReference>
<dbReference type="InterPro" id="IPR016153">
    <property type="entry name" value="Heat_shock_Hsp33_N"/>
</dbReference>
<comment type="PTM">
    <text evidence="6">Under oxidizing conditions two disulfide bonds are formed involving the reactive cysteines. Under reducing conditions zinc is bound to the reactive cysteines and the protein is inactive.</text>
</comment>
<dbReference type="SUPFAM" id="SSF118352">
    <property type="entry name" value="HSP33 redox switch-like"/>
    <property type="match status" value="1"/>
</dbReference>
<keyword evidence="8" id="KW-1185">Reference proteome</keyword>
<evidence type="ECO:0000256" key="5">
    <source>
        <dbReference type="ARBA" id="ARBA00023284"/>
    </source>
</evidence>
<dbReference type="SUPFAM" id="SSF64397">
    <property type="entry name" value="Hsp33 domain"/>
    <property type="match status" value="1"/>
</dbReference>
<dbReference type="InterPro" id="IPR016154">
    <property type="entry name" value="Heat_shock_Hsp33_C"/>
</dbReference>
<dbReference type="GO" id="GO:0044183">
    <property type="term" value="F:protein folding chaperone"/>
    <property type="evidence" value="ECO:0007669"/>
    <property type="project" value="TreeGrafter"/>
</dbReference>
<feature type="disulfide bond" description="Redox-active" evidence="6">
    <location>
        <begin position="270"/>
        <end position="273"/>
    </location>
</feature>
<evidence type="ECO:0000256" key="3">
    <source>
        <dbReference type="ARBA" id="ARBA00023157"/>
    </source>
</evidence>
<evidence type="ECO:0000256" key="4">
    <source>
        <dbReference type="ARBA" id="ARBA00023186"/>
    </source>
</evidence>
<protein>
    <recommendedName>
        <fullName evidence="6">33 kDa chaperonin</fullName>
    </recommendedName>
    <alternativeName>
        <fullName evidence="6">Heat shock protein 33 homolog</fullName>
        <shortName evidence="6">HSP33</shortName>
    </alternativeName>
</protein>
<dbReference type="GO" id="GO:0051082">
    <property type="term" value="F:unfolded protein binding"/>
    <property type="evidence" value="ECO:0007669"/>
    <property type="project" value="UniProtKB-UniRule"/>
</dbReference>
<comment type="subcellular location">
    <subcellularLocation>
        <location evidence="6">Cytoplasm</location>
    </subcellularLocation>
</comment>
<dbReference type="GO" id="GO:0042026">
    <property type="term" value="P:protein refolding"/>
    <property type="evidence" value="ECO:0007669"/>
    <property type="project" value="TreeGrafter"/>
</dbReference>
<keyword evidence="4 6" id="KW-0143">Chaperone</keyword>
<name>A0AAE3DJ38_9FIRM</name>
<dbReference type="NCBIfam" id="NF001033">
    <property type="entry name" value="PRK00114.1"/>
    <property type="match status" value="1"/>
</dbReference>
<organism evidence="7 8">
    <name type="scientific">Brotaphodocola catenula</name>
    <dbReference type="NCBI Taxonomy" id="2885361"/>
    <lineage>
        <taxon>Bacteria</taxon>
        <taxon>Bacillati</taxon>
        <taxon>Bacillota</taxon>
        <taxon>Clostridia</taxon>
        <taxon>Lachnospirales</taxon>
        <taxon>Lachnospiraceae</taxon>
        <taxon>Brotaphodocola</taxon>
    </lineage>
</organism>
<dbReference type="CDD" id="cd00498">
    <property type="entry name" value="Hsp33"/>
    <property type="match status" value="1"/>
</dbReference>
<dbReference type="PANTHER" id="PTHR30111:SF1">
    <property type="entry name" value="33 KDA CHAPERONIN"/>
    <property type="match status" value="1"/>
</dbReference>
<keyword evidence="2 6" id="KW-0862">Zinc</keyword>
<evidence type="ECO:0000256" key="1">
    <source>
        <dbReference type="ARBA" id="ARBA00022490"/>
    </source>
</evidence>
<dbReference type="EMBL" id="JAJEPU010000004">
    <property type="protein sequence ID" value="MCC2163742.1"/>
    <property type="molecule type" value="Genomic_DNA"/>
</dbReference>
<gene>
    <name evidence="6 7" type="primary">hslO</name>
    <name evidence="7" type="ORF">LKD32_02405</name>
</gene>
<proteinExistence type="inferred from homology"/>
<evidence type="ECO:0000313" key="8">
    <source>
        <dbReference type="Proteomes" id="UP001198962"/>
    </source>
</evidence>
<dbReference type="GO" id="GO:0005737">
    <property type="term" value="C:cytoplasm"/>
    <property type="evidence" value="ECO:0007669"/>
    <property type="project" value="UniProtKB-SubCell"/>
</dbReference>
<reference evidence="7" key="1">
    <citation type="submission" date="2021-10" db="EMBL/GenBank/DDBJ databases">
        <title>Anaerobic single-cell dispensing facilitates the cultivation of human gut bacteria.</title>
        <authorList>
            <person name="Afrizal A."/>
        </authorList>
    </citation>
    <scope>NUCLEOTIDE SEQUENCE</scope>
    <source>
        <strain evidence="7">CLA-AA-H274</strain>
    </source>
</reference>
<comment type="function">
    <text evidence="6">Redox regulated molecular chaperone. Protects both thermally unfolding and oxidatively damaged proteins from irreversible aggregation. Plays an important role in the bacterial defense system toward oxidative stress.</text>
</comment>
<dbReference type="InterPro" id="IPR000397">
    <property type="entry name" value="Heat_shock_Hsp33"/>
</dbReference>
<evidence type="ECO:0000256" key="2">
    <source>
        <dbReference type="ARBA" id="ARBA00022833"/>
    </source>
</evidence>
<dbReference type="AlphaFoldDB" id="A0AAE3DJ38"/>
<dbReference type="HAMAP" id="MF_00117">
    <property type="entry name" value="HslO"/>
    <property type="match status" value="1"/>
</dbReference>
<sequence length="292" mass="31297">MGDYMIRATAAEGQIRAFAATTRDMVEYARAAHNLSPVASAALGRLMTAGVLMGSMMKGDQDLLTLKINGDGPIHGITVTADSHGNVKGYVGDPQVMLPPNEFGKLDVGGAVGIGVLSVIKDIGLKEPYVGQTQLVTSEIAEDLTYYFATSEQTPSSVALGVLMNKDNTVRQAGGFIIQLMPGASEEIISGLEERLKEITSITSLLDAGNTPEQILQKVLGGFGLEILDSVPVQFHCNCSKSRIEKALISVGKKELQSMIDDGETIEVNCHFCNKHYPITVEELKELLEKAK</sequence>
<keyword evidence="1 6" id="KW-0963">Cytoplasm</keyword>
<evidence type="ECO:0000256" key="6">
    <source>
        <dbReference type="HAMAP-Rule" id="MF_00117"/>
    </source>
</evidence>
<dbReference type="Gene3D" id="3.90.1280.10">
    <property type="entry name" value="HSP33 redox switch-like"/>
    <property type="match status" value="1"/>
</dbReference>
<accession>A0AAE3DJ38</accession>
<dbReference type="Gene3D" id="3.55.30.10">
    <property type="entry name" value="Hsp33 domain"/>
    <property type="match status" value="1"/>
</dbReference>
<dbReference type="RefSeq" id="WP_308450538.1">
    <property type="nucleotide sequence ID" value="NZ_JAJEPU010000004.1"/>
</dbReference>
<dbReference type="PIRSF" id="PIRSF005261">
    <property type="entry name" value="Heat_shock_Hsp33"/>
    <property type="match status" value="1"/>
</dbReference>
<keyword evidence="5 6" id="KW-0676">Redox-active center</keyword>
<dbReference type="Pfam" id="PF01430">
    <property type="entry name" value="HSP33"/>
    <property type="match status" value="1"/>
</dbReference>
<keyword evidence="3 6" id="KW-1015">Disulfide bond</keyword>
<comment type="caution">
    <text evidence="7">The sequence shown here is derived from an EMBL/GenBank/DDBJ whole genome shotgun (WGS) entry which is preliminary data.</text>
</comment>
<feature type="disulfide bond" description="Redox-active" evidence="6">
    <location>
        <begin position="237"/>
        <end position="239"/>
    </location>
</feature>
<dbReference type="Proteomes" id="UP001198962">
    <property type="component" value="Unassembled WGS sequence"/>
</dbReference>
<comment type="similarity">
    <text evidence="6">Belongs to the HSP33 family.</text>
</comment>
<evidence type="ECO:0000313" key="7">
    <source>
        <dbReference type="EMBL" id="MCC2163742.1"/>
    </source>
</evidence>